<dbReference type="SUPFAM" id="SSF56672">
    <property type="entry name" value="DNA/RNA polymerases"/>
    <property type="match status" value="1"/>
</dbReference>
<keyword evidence="4" id="KW-1185">Reference proteome</keyword>
<dbReference type="Gene3D" id="3.10.10.10">
    <property type="entry name" value="HIV Type 1 Reverse Transcriptase, subunit A, domain 1"/>
    <property type="match status" value="1"/>
</dbReference>
<evidence type="ECO:0000313" key="4">
    <source>
        <dbReference type="Proteomes" id="UP001314205"/>
    </source>
</evidence>
<gene>
    <name evidence="3" type="ORF">PARMNEM_LOCUS22032</name>
</gene>
<dbReference type="InterPro" id="IPR050951">
    <property type="entry name" value="Retrovirus_Pol_polyprotein"/>
</dbReference>
<dbReference type="Gene3D" id="3.30.70.270">
    <property type="match status" value="2"/>
</dbReference>
<dbReference type="PANTHER" id="PTHR37984:SF13">
    <property type="entry name" value="RIBONUCLEASE H"/>
    <property type="match status" value="1"/>
</dbReference>
<accession>A0AAV1M7Q0</accession>
<comment type="caution">
    <text evidence="3">The sequence shown here is derived from an EMBL/GenBank/DDBJ whole genome shotgun (WGS) entry which is preliminary data.</text>
</comment>
<dbReference type="FunFam" id="3.30.70.270:FF:000020">
    <property type="entry name" value="Transposon Tf2-6 polyprotein-like Protein"/>
    <property type="match status" value="1"/>
</dbReference>
<dbReference type="EC" id="2.7.7.49" evidence="1"/>
<name>A0AAV1M7Q0_9NEOP</name>
<dbReference type="GO" id="GO:0003964">
    <property type="term" value="F:RNA-directed DNA polymerase activity"/>
    <property type="evidence" value="ECO:0007669"/>
    <property type="project" value="UniProtKB-EC"/>
</dbReference>
<dbReference type="AlphaFoldDB" id="A0AAV1M7Q0"/>
<dbReference type="Pfam" id="PF00078">
    <property type="entry name" value="RVT_1"/>
    <property type="match status" value="1"/>
</dbReference>
<sequence>MVEKIAKLDLSMIYNQFELDDESQRYTVINTHCGLYKYTRLVFGHAPAPAILQRAMEGLVGGQEGVLCLREDVLITGRNDAEHAARIRAVLQTLQEAGLTLQRENCEFYKDEVSYLGYVINKNGLKKSPDKIKGIVDSPAPSNISQLQSFLGLANYNRSFVPSAASVLSPLYNLLKKGVKWSWGLDHQEAFKNKTAISIRPGTRQLQPRSKVNPDCRCVSGWLGCDTVASRFRQA</sequence>
<proteinExistence type="predicted"/>
<dbReference type="CDD" id="cd01647">
    <property type="entry name" value="RT_LTR"/>
    <property type="match status" value="1"/>
</dbReference>
<dbReference type="InterPro" id="IPR000477">
    <property type="entry name" value="RT_dom"/>
</dbReference>
<evidence type="ECO:0000313" key="3">
    <source>
        <dbReference type="EMBL" id="CAK1603713.1"/>
    </source>
</evidence>
<evidence type="ECO:0000259" key="2">
    <source>
        <dbReference type="Pfam" id="PF00078"/>
    </source>
</evidence>
<dbReference type="PANTHER" id="PTHR37984">
    <property type="entry name" value="PROTEIN CBG26694"/>
    <property type="match status" value="1"/>
</dbReference>
<organism evidence="3 4">
    <name type="scientific">Parnassius mnemosyne</name>
    <name type="common">clouded apollo</name>
    <dbReference type="NCBI Taxonomy" id="213953"/>
    <lineage>
        <taxon>Eukaryota</taxon>
        <taxon>Metazoa</taxon>
        <taxon>Ecdysozoa</taxon>
        <taxon>Arthropoda</taxon>
        <taxon>Hexapoda</taxon>
        <taxon>Insecta</taxon>
        <taxon>Pterygota</taxon>
        <taxon>Neoptera</taxon>
        <taxon>Endopterygota</taxon>
        <taxon>Lepidoptera</taxon>
        <taxon>Glossata</taxon>
        <taxon>Ditrysia</taxon>
        <taxon>Papilionoidea</taxon>
        <taxon>Papilionidae</taxon>
        <taxon>Parnassiinae</taxon>
        <taxon>Parnassini</taxon>
        <taxon>Parnassius</taxon>
        <taxon>Driopa</taxon>
    </lineage>
</organism>
<dbReference type="Proteomes" id="UP001314205">
    <property type="component" value="Unassembled WGS sequence"/>
</dbReference>
<dbReference type="FunFam" id="3.30.70.270:FF:000003">
    <property type="entry name" value="Transposon Ty3-G Gag-Pol polyprotein"/>
    <property type="match status" value="1"/>
</dbReference>
<protein>
    <recommendedName>
        <fullName evidence="1">RNA-directed DNA polymerase</fullName>
        <ecNumber evidence="1">2.7.7.49</ecNumber>
    </recommendedName>
</protein>
<evidence type="ECO:0000256" key="1">
    <source>
        <dbReference type="ARBA" id="ARBA00012493"/>
    </source>
</evidence>
<feature type="domain" description="Reverse transcriptase" evidence="2">
    <location>
        <begin position="5"/>
        <end position="120"/>
    </location>
</feature>
<dbReference type="EMBL" id="CAVLGL010000148">
    <property type="protein sequence ID" value="CAK1603713.1"/>
    <property type="molecule type" value="Genomic_DNA"/>
</dbReference>
<reference evidence="3 4" key="1">
    <citation type="submission" date="2023-11" db="EMBL/GenBank/DDBJ databases">
        <authorList>
            <person name="Hedman E."/>
            <person name="Englund M."/>
            <person name="Stromberg M."/>
            <person name="Nyberg Akerstrom W."/>
            <person name="Nylinder S."/>
            <person name="Jareborg N."/>
            <person name="Kallberg Y."/>
            <person name="Kronander E."/>
        </authorList>
    </citation>
    <scope>NUCLEOTIDE SEQUENCE [LARGE SCALE GENOMIC DNA]</scope>
</reference>
<dbReference type="InterPro" id="IPR043128">
    <property type="entry name" value="Rev_trsase/Diguanyl_cyclase"/>
</dbReference>
<dbReference type="InterPro" id="IPR043502">
    <property type="entry name" value="DNA/RNA_pol_sf"/>
</dbReference>